<evidence type="ECO:0000256" key="2">
    <source>
        <dbReference type="ARBA" id="ARBA00004496"/>
    </source>
</evidence>
<evidence type="ECO:0000259" key="11">
    <source>
        <dbReference type="Pfam" id="PF11527"/>
    </source>
</evidence>
<sequence>MDDGWLVDMVLQFMRSRSWNEPLSSFINENCVKFDNFQDENKHEFVEVHNEYKMLIDNLLAAHLLEVDISPQDFEKRCIEAGLVDDPRLAQILSHLIAAEDFLTFKQLMVEHHTNMQHEAEERIKSAAEDAAVRDADADAPATSSSTSTTAHPHTIPPASLGPSAEAERAFGAAGGSYGRATLPASKKSASNEKASAIRLALTSALRPK</sequence>
<dbReference type="EMBL" id="HBFQ01042006">
    <property type="protein sequence ID" value="CAD8855326.1"/>
    <property type="molecule type" value="Transcribed_RNA"/>
</dbReference>
<keyword evidence="8" id="KW-0966">Cell projection</keyword>
<accession>A0A7S1AIU4</accession>
<evidence type="ECO:0000256" key="6">
    <source>
        <dbReference type="ARBA" id="ARBA00023054"/>
    </source>
</evidence>
<gene>
    <name evidence="12" type="ORF">NSCI0253_LOCUS29678</name>
</gene>
<keyword evidence="6" id="KW-0175">Coiled coil</keyword>
<reference evidence="12" key="1">
    <citation type="submission" date="2021-01" db="EMBL/GenBank/DDBJ databases">
        <authorList>
            <person name="Corre E."/>
            <person name="Pelletier E."/>
            <person name="Niang G."/>
            <person name="Scheremetjew M."/>
            <person name="Finn R."/>
            <person name="Kale V."/>
            <person name="Holt S."/>
            <person name="Cochrane G."/>
            <person name="Meng A."/>
            <person name="Brown T."/>
            <person name="Cohen L."/>
        </authorList>
    </citation>
    <scope>NUCLEOTIDE SEQUENCE</scope>
</reference>
<organism evidence="12">
    <name type="scientific">Noctiluca scintillans</name>
    <name type="common">Sea sparkle</name>
    <name type="synonym">Red tide dinoflagellate</name>
    <dbReference type="NCBI Taxonomy" id="2966"/>
    <lineage>
        <taxon>Eukaryota</taxon>
        <taxon>Sar</taxon>
        <taxon>Alveolata</taxon>
        <taxon>Dinophyceae</taxon>
        <taxon>Noctilucales</taxon>
        <taxon>Noctilucaceae</taxon>
        <taxon>Noctiluca</taxon>
    </lineage>
</organism>
<dbReference type="Gene3D" id="1.20.1520.10">
    <property type="entry name" value="ADP-ribosylation factor-like 2-binding protein, domain"/>
    <property type="match status" value="1"/>
</dbReference>
<keyword evidence="7" id="KW-0969">Cilium</keyword>
<dbReference type="PANTHER" id="PTHR21532">
    <property type="entry name" value="PHOSPHODIESTERASE HL"/>
    <property type="match status" value="1"/>
</dbReference>
<comment type="subcellular location">
    <subcellularLocation>
        <location evidence="1">Cell projection</location>
        <location evidence="1">Cilium</location>
    </subcellularLocation>
    <subcellularLocation>
        <location evidence="2">Cytoplasm</location>
    </subcellularLocation>
</comment>
<dbReference type="GO" id="GO:0097546">
    <property type="term" value="C:ciliary base"/>
    <property type="evidence" value="ECO:0007669"/>
    <property type="project" value="TreeGrafter"/>
</dbReference>
<dbReference type="InterPro" id="IPR042541">
    <property type="entry name" value="BART_sf"/>
</dbReference>
<feature type="domain" description="BART" evidence="11">
    <location>
        <begin position="3"/>
        <end position="117"/>
    </location>
</feature>
<protein>
    <recommendedName>
        <fullName evidence="4">Cilia- and flagella-associated protein 36</fullName>
    </recommendedName>
    <alternativeName>
        <fullName evidence="9">Coiled-coil domain-containing protein 104</fullName>
    </alternativeName>
</protein>
<comment type="similarity">
    <text evidence="3">Belongs to the CFAP36 family.</text>
</comment>
<evidence type="ECO:0000256" key="3">
    <source>
        <dbReference type="ARBA" id="ARBA00007460"/>
    </source>
</evidence>
<dbReference type="Pfam" id="PF11527">
    <property type="entry name" value="ARL2_Bind_BART"/>
    <property type="match status" value="1"/>
</dbReference>
<dbReference type="AlphaFoldDB" id="A0A7S1AIU4"/>
<evidence type="ECO:0000256" key="9">
    <source>
        <dbReference type="ARBA" id="ARBA00031593"/>
    </source>
</evidence>
<dbReference type="InterPro" id="IPR023379">
    <property type="entry name" value="BART_dom"/>
</dbReference>
<dbReference type="InterPro" id="IPR038888">
    <property type="entry name" value="CFAP36"/>
</dbReference>
<dbReference type="GO" id="GO:0005930">
    <property type="term" value="C:axoneme"/>
    <property type="evidence" value="ECO:0007669"/>
    <property type="project" value="TreeGrafter"/>
</dbReference>
<dbReference type="PANTHER" id="PTHR21532:SF0">
    <property type="entry name" value="CILIA- AND FLAGELLA-ASSOCIATED PROTEIN 36"/>
    <property type="match status" value="1"/>
</dbReference>
<feature type="compositionally biased region" description="Low complexity" evidence="10">
    <location>
        <begin position="139"/>
        <end position="159"/>
    </location>
</feature>
<evidence type="ECO:0000256" key="10">
    <source>
        <dbReference type="SAM" id="MobiDB-lite"/>
    </source>
</evidence>
<evidence type="ECO:0000256" key="7">
    <source>
        <dbReference type="ARBA" id="ARBA00023069"/>
    </source>
</evidence>
<feature type="region of interest" description="Disordered" evidence="10">
    <location>
        <begin position="116"/>
        <end position="194"/>
    </location>
</feature>
<name>A0A7S1AIU4_NOCSC</name>
<evidence type="ECO:0000256" key="1">
    <source>
        <dbReference type="ARBA" id="ARBA00004138"/>
    </source>
</evidence>
<evidence type="ECO:0000256" key="5">
    <source>
        <dbReference type="ARBA" id="ARBA00022490"/>
    </source>
</evidence>
<evidence type="ECO:0000256" key="8">
    <source>
        <dbReference type="ARBA" id="ARBA00023273"/>
    </source>
</evidence>
<evidence type="ECO:0000313" key="12">
    <source>
        <dbReference type="EMBL" id="CAD8855326.1"/>
    </source>
</evidence>
<evidence type="ECO:0000256" key="4">
    <source>
        <dbReference type="ARBA" id="ARBA00021815"/>
    </source>
</evidence>
<keyword evidence="5" id="KW-0963">Cytoplasm</keyword>
<feature type="compositionally biased region" description="Low complexity" evidence="10">
    <location>
        <begin position="185"/>
        <end position="194"/>
    </location>
</feature>
<proteinExistence type="inferred from homology"/>
<feature type="compositionally biased region" description="Basic and acidic residues" evidence="10">
    <location>
        <begin position="116"/>
        <end position="137"/>
    </location>
</feature>